<gene>
    <name evidence="2" type="ORF">KS407_05475</name>
</gene>
<comment type="caution">
    <text evidence="2">The sequence shown here is derived from an EMBL/GenBank/DDBJ whole genome shotgun (WGS) entry which is preliminary data.</text>
</comment>
<dbReference type="InterPro" id="IPR025164">
    <property type="entry name" value="Toastrack_DUF4097"/>
</dbReference>
<accession>A0ABS6JQS0</accession>
<evidence type="ECO:0000313" key="2">
    <source>
        <dbReference type="EMBL" id="MBU9720898.1"/>
    </source>
</evidence>
<organism evidence="2 3">
    <name type="scientific">Evansella alkalicola</name>
    <dbReference type="NCBI Taxonomy" id="745819"/>
    <lineage>
        <taxon>Bacteria</taxon>
        <taxon>Bacillati</taxon>
        <taxon>Bacillota</taxon>
        <taxon>Bacilli</taxon>
        <taxon>Bacillales</taxon>
        <taxon>Bacillaceae</taxon>
        <taxon>Evansella</taxon>
    </lineage>
</organism>
<proteinExistence type="predicted"/>
<name>A0ABS6JQS0_9BACI</name>
<dbReference type="EMBL" id="JAHQCR010000023">
    <property type="protein sequence ID" value="MBU9720898.1"/>
    <property type="molecule type" value="Genomic_DNA"/>
</dbReference>
<dbReference type="Pfam" id="PF13349">
    <property type="entry name" value="DUF4097"/>
    <property type="match status" value="1"/>
</dbReference>
<dbReference type="RefSeq" id="WP_088074074.1">
    <property type="nucleotide sequence ID" value="NZ_JAHQCR010000023.1"/>
</dbReference>
<feature type="domain" description="DUF4097" evidence="1">
    <location>
        <begin position="45"/>
        <end position="280"/>
    </location>
</feature>
<dbReference type="Proteomes" id="UP000790580">
    <property type="component" value="Unassembled WGS sequence"/>
</dbReference>
<keyword evidence="3" id="KW-1185">Reference proteome</keyword>
<dbReference type="PANTHER" id="PTHR34094">
    <property type="match status" value="1"/>
</dbReference>
<reference evidence="2 3" key="1">
    <citation type="submission" date="2021-06" db="EMBL/GenBank/DDBJ databases">
        <title>Bacillus sp. RD4P76, an endophyte from a halophyte.</title>
        <authorList>
            <person name="Sun J.-Q."/>
        </authorList>
    </citation>
    <scope>NUCLEOTIDE SEQUENCE [LARGE SCALE GENOMIC DNA]</scope>
    <source>
        <strain evidence="2 3">JCM 17098</strain>
    </source>
</reference>
<evidence type="ECO:0000259" key="1">
    <source>
        <dbReference type="Pfam" id="PF13349"/>
    </source>
</evidence>
<dbReference type="PANTHER" id="PTHR34094:SF1">
    <property type="entry name" value="PROTEIN FAM185A"/>
    <property type="match status" value="1"/>
</dbReference>
<sequence length="281" mass="31218">MHRFRMLFIVGGVLLAIGLVGSLMTSGSMATSHSVIEEIVEQEVDDIYVYSNNTRINIYPTDESTIKVEFQGDVSRHQLTTEVEGASLSVRLEGKNRLKFIDLNLFSKPQELSVFVPERIYKSVELDTRNGRIQVSNVEAENFQVKTNNGRIEMNDITSTSIKGSSDNGRIDLRNVSASSLEVHTHNGRIELDGVLGDIKASSNNGRLTLYTEKLDRNIELETHNGRITIETEEEPTNVIYDVKTNNGSISIMGSSNWDTLVGDGDHIVKLTSRNGSITVE</sequence>
<evidence type="ECO:0000313" key="3">
    <source>
        <dbReference type="Proteomes" id="UP000790580"/>
    </source>
</evidence>
<protein>
    <submittedName>
        <fullName evidence="2">DUF4097 domain-containing protein</fullName>
    </submittedName>
</protein>